<feature type="region of interest" description="Disordered" evidence="1">
    <location>
        <begin position="199"/>
        <end position="218"/>
    </location>
</feature>
<reference evidence="2 3" key="1">
    <citation type="journal article" date="2018" name="IMA Fungus">
        <title>IMA Genome-F 9: Draft genome sequence of Annulohypoxylon stygium, Aspergillus mulundensis, Berkeleyomyces basicola (syn. Thielaviopsis basicola), Ceratocystis smalleyi, two Cercospora beticola strains, Coleophoma cylindrospora, Fusarium fracticaudum, Phialophora cf. hyalina, and Morchella septimelata.</title>
        <authorList>
            <person name="Wingfield B.D."/>
            <person name="Bills G.F."/>
            <person name="Dong Y."/>
            <person name="Huang W."/>
            <person name="Nel W.J."/>
            <person name="Swalarsk-Parry B.S."/>
            <person name="Vaghefi N."/>
            <person name="Wilken P.M."/>
            <person name="An Z."/>
            <person name="de Beer Z.W."/>
            <person name="De Vos L."/>
            <person name="Chen L."/>
            <person name="Duong T.A."/>
            <person name="Gao Y."/>
            <person name="Hammerbacher A."/>
            <person name="Kikkert J.R."/>
            <person name="Li Y."/>
            <person name="Li H."/>
            <person name="Li K."/>
            <person name="Li Q."/>
            <person name="Liu X."/>
            <person name="Ma X."/>
            <person name="Naidoo K."/>
            <person name="Pethybridge S.J."/>
            <person name="Sun J."/>
            <person name="Steenkamp E.T."/>
            <person name="van der Nest M.A."/>
            <person name="van Wyk S."/>
            <person name="Wingfield M.J."/>
            <person name="Xiong C."/>
            <person name="Yue Q."/>
            <person name="Zhang X."/>
        </authorList>
    </citation>
    <scope>NUCLEOTIDE SEQUENCE [LARGE SCALE GENOMIC DNA]</scope>
    <source>
        <strain evidence="2 3">BP 5553</strain>
    </source>
</reference>
<feature type="compositionally biased region" description="Polar residues" evidence="1">
    <location>
        <begin position="1"/>
        <end position="11"/>
    </location>
</feature>
<sequence>MAAETDTSQDAITREEIAGTAPSPSPSSTRNAFTTLMAPKSKRPSVPPTSSSSSKKRGGPFFNPRNNLGTYIAHPETANRVIFHNPSFVAIHDLYPKSSVHTLLLPRSAEYNLQHPFDALSHLEFLAQVRAEADKLKDIVAKELRRIYGPYSAQDSKREAILSGEVDLPEGEELPAGRDWEKEGEFEAWKRVDPFTTISMPVVGRPTNDAASEMPPPP</sequence>
<dbReference type="RefSeq" id="XP_031865942.1">
    <property type="nucleotide sequence ID" value="XM_032018035.1"/>
</dbReference>
<dbReference type="InterPro" id="IPR036265">
    <property type="entry name" value="HIT-like_sf"/>
</dbReference>
<dbReference type="Pfam" id="PF11969">
    <property type="entry name" value="DcpS_C"/>
    <property type="match status" value="1"/>
</dbReference>
<dbReference type="STRING" id="2656787.A0A370TCM3"/>
<dbReference type="Gene3D" id="3.30.428.10">
    <property type="entry name" value="HIT-like"/>
    <property type="match status" value="1"/>
</dbReference>
<keyword evidence="3" id="KW-1185">Reference proteome</keyword>
<dbReference type="AlphaFoldDB" id="A0A370TCM3"/>
<accession>A0A370TCM3</accession>
<evidence type="ECO:0000256" key="1">
    <source>
        <dbReference type="SAM" id="MobiDB-lite"/>
    </source>
</evidence>
<proteinExistence type="predicted"/>
<evidence type="ECO:0008006" key="4">
    <source>
        <dbReference type="Google" id="ProtNLM"/>
    </source>
</evidence>
<gene>
    <name evidence="2" type="ORF">BP5553_09412</name>
</gene>
<dbReference type="Proteomes" id="UP000254866">
    <property type="component" value="Unassembled WGS sequence"/>
</dbReference>
<dbReference type="GeneID" id="43602261"/>
<dbReference type="OrthoDB" id="3512845at2759"/>
<name>A0A370TCM3_9HELO</name>
<dbReference type="SUPFAM" id="SSF54197">
    <property type="entry name" value="HIT-like"/>
    <property type="match status" value="1"/>
</dbReference>
<organism evidence="2 3">
    <name type="scientific">Venustampulla echinocandica</name>
    <dbReference type="NCBI Taxonomy" id="2656787"/>
    <lineage>
        <taxon>Eukaryota</taxon>
        <taxon>Fungi</taxon>
        <taxon>Dikarya</taxon>
        <taxon>Ascomycota</taxon>
        <taxon>Pezizomycotina</taxon>
        <taxon>Leotiomycetes</taxon>
        <taxon>Helotiales</taxon>
        <taxon>Pleuroascaceae</taxon>
        <taxon>Venustampulla</taxon>
    </lineage>
</organism>
<dbReference type="EMBL" id="NPIC01000011">
    <property type="protein sequence ID" value="RDL32010.1"/>
    <property type="molecule type" value="Genomic_DNA"/>
</dbReference>
<protein>
    <recommendedName>
        <fullName evidence="4">HIT domain-containing protein</fullName>
    </recommendedName>
</protein>
<comment type="caution">
    <text evidence="2">The sequence shown here is derived from an EMBL/GenBank/DDBJ whole genome shotgun (WGS) entry which is preliminary data.</text>
</comment>
<feature type="region of interest" description="Disordered" evidence="1">
    <location>
        <begin position="1"/>
        <end position="63"/>
    </location>
</feature>
<evidence type="ECO:0000313" key="3">
    <source>
        <dbReference type="Proteomes" id="UP000254866"/>
    </source>
</evidence>
<evidence type="ECO:0000313" key="2">
    <source>
        <dbReference type="EMBL" id="RDL32010.1"/>
    </source>
</evidence>